<dbReference type="PANTHER" id="PTHR12121:SF37">
    <property type="entry name" value="2',5'-PHOSPHODIESTERASE 12"/>
    <property type="match status" value="1"/>
</dbReference>
<dbReference type="GO" id="GO:0000288">
    <property type="term" value="P:nuclear-transcribed mRNA catabolic process, deadenylation-dependent decay"/>
    <property type="evidence" value="ECO:0007669"/>
    <property type="project" value="TreeGrafter"/>
</dbReference>
<dbReference type="EMBL" id="CAJOBG010000117">
    <property type="protein sequence ID" value="CAF3760497.1"/>
    <property type="molecule type" value="Genomic_DNA"/>
</dbReference>
<dbReference type="AlphaFoldDB" id="A0A818YV14"/>
<gene>
    <name evidence="3" type="ORF">OVN521_LOCUS1657</name>
    <name evidence="2" type="ORF">WKI299_LOCUS28037</name>
</gene>
<dbReference type="EMBL" id="CAJNRF010012301">
    <property type="protein sequence ID" value="CAF2139478.1"/>
    <property type="molecule type" value="Genomic_DNA"/>
</dbReference>
<protein>
    <recommendedName>
        <fullName evidence="1">Endonuclease/exonuclease/phosphatase domain-containing protein</fullName>
    </recommendedName>
</protein>
<evidence type="ECO:0000313" key="4">
    <source>
        <dbReference type="Proteomes" id="UP000663866"/>
    </source>
</evidence>
<comment type="caution">
    <text evidence="3">The sequence shown here is derived from an EMBL/GenBank/DDBJ whole genome shotgun (WGS) entry which is preliminary data.</text>
</comment>
<organism evidence="3 4">
    <name type="scientific">Rotaria magnacalcarata</name>
    <dbReference type="NCBI Taxonomy" id="392030"/>
    <lineage>
        <taxon>Eukaryota</taxon>
        <taxon>Metazoa</taxon>
        <taxon>Spiralia</taxon>
        <taxon>Gnathifera</taxon>
        <taxon>Rotifera</taxon>
        <taxon>Eurotatoria</taxon>
        <taxon>Bdelloidea</taxon>
        <taxon>Philodinida</taxon>
        <taxon>Philodinidae</taxon>
        <taxon>Rotaria</taxon>
    </lineage>
</organism>
<evidence type="ECO:0000313" key="3">
    <source>
        <dbReference type="EMBL" id="CAF3760497.1"/>
    </source>
</evidence>
<dbReference type="GO" id="GO:0005739">
    <property type="term" value="C:mitochondrion"/>
    <property type="evidence" value="ECO:0007669"/>
    <property type="project" value="TreeGrafter"/>
</dbReference>
<evidence type="ECO:0000259" key="1">
    <source>
        <dbReference type="Pfam" id="PF03372"/>
    </source>
</evidence>
<keyword evidence="4" id="KW-1185">Reference proteome</keyword>
<dbReference type="GO" id="GO:0000175">
    <property type="term" value="F:3'-5'-RNA exonuclease activity"/>
    <property type="evidence" value="ECO:0007669"/>
    <property type="project" value="TreeGrafter"/>
</dbReference>
<dbReference type="Gene3D" id="3.60.10.10">
    <property type="entry name" value="Endonuclease/exonuclease/phosphatase"/>
    <property type="match status" value="1"/>
</dbReference>
<dbReference type="Pfam" id="PF03372">
    <property type="entry name" value="Exo_endo_phos"/>
    <property type="match status" value="1"/>
</dbReference>
<dbReference type="PANTHER" id="PTHR12121">
    <property type="entry name" value="CARBON CATABOLITE REPRESSOR PROTEIN 4"/>
    <property type="match status" value="1"/>
</dbReference>
<feature type="domain" description="Endonuclease/exonuclease/phosphatase" evidence="1">
    <location>
        <begin position="19"/>
        <end position="290"/>
    </location>
</feature>
<sequence>MYPYCSQEYLRHDYRKPLLLKEILGYHADIISLQECDTTFYERELSLILKANGYLGDFQIKSDNVREGEAIFYRTDRFISINSHSIKIGEYLRDSEHLENIRRRCSLVSEINTHLLERNTAFQIVALQPKEQPNEIFLICNTHLYFHPTADIIRCLQVVIAFERIKEIKQLYEQQNKNVSIVWNGDFNANTTSLAFHLLFTGVLLTDINHRSYNEDYAEIIKDFDYKTSIELSTYSNYEFTNYMVNYHGVIDHIFYDAKKFKFHRCIPMPTQQEVTKFTALPSCEIPSDHLAVVIELAIIK</sequence>
<dbReference type="InterPro" id="IPR036691">
    <property type="entry name" value="Endo/exonu/phosph_ase_sf"/>
</dbReference>
<dbReference type="InterPro" id="IPR050410">
    <property type="entry name" value="CCR4/nocturin_mRNA_transcr"/>
</dbReference>
<dbReference type="Proteomes" id="UP000663856">
    <property type="component" value="Unassembled WGS sequence"/>
</dbReference>
<reference evidence="3" key="1">
    <citation type="submission" date="2021-02" db="EMBL/GenBank/DDBJ databases">
        <authorList>
            <person name="Nowell W R."/>
        </authorList>
    </citation>
    <scope>NUCLEOTIDE SEQUENCE</scope>
</reference>
<proteinExistence type="predicted"/>
<evidence type="ECO:0000313" key="2">
    <source>
        <dbReference type="EMBL" id="CAF2139478.1"/>
    </source>
</evidence>
<accession>A0A818YV14</accession>
<dbReference type="InterPro" id="IPR005135">
    <property type="entry name" value="Endo/exonuclease/phosphatase"/>
</dbReference>
<dbReference type="SUPFAM" id="SSF56219">
    <property type="entry name" value="DNase I-like"/>
    <property type="match status" value="1"/>
</dbReference>
<name>A0A818YV14_9BILA</name>
<dbReference type="Proteomes" id="UP000663866">
    <property type="component" value="Unassembled WGS sequence"/>
</dbReference>